<feature type="transmembrane region" description="Helical" evidence="8">
    <location>
        <begin position="12"/>
        <end position="35"/>
    </location>
</feature>
<keyword evidence="6 8" id="KW-0472">Membrane</keyword>
<dbReference type="EMBL" id="QKTX01000015">
    <property type="protein sequence ID" value="PZV79146.1"/>
    <property type="molecule type" value="Genomic_DNA"/>
</dbReference>
<comment type="caution">
    <text evidence="9">The sequence shown here is derived from an EMBL/GenBank/DDBJ whole genome shotgun (WGS) entry which is preliminary data.</text>
</comment>
<dbReference type="GO" id="GO:0044038">
    <property type="term" value="P:cell wall macromolecule biosynthetic process"/>
    <property type="evidence" value="ECO:0007669"/>
    <property type="project" value="TreeGrafter"/>
</dbReference>
<dbReference type="InterPro" id="IPR000715">
    <property type="entry name" value="Glycosyl_transferase_4"/>
</dbReference>
<keyword evidence="5 8" id="KW-1133">Transmembrane helix</keyword>
<feature type="transmembrane region" description="Helical" evidence="8">
    <location>
        <begin position="306"/>
        <end position="324"/>
    </location>
</feature>
<dbReference type="PANTHER" id="PTHR22926">
    <property type="entry name" value="PHOSPHO-N-ACETYLMURAMOYL-PENTAPEPTIDE-TRANSFERASE"/>
    <property type="match status" value="1"/>
</dbReference>
<dbReference type="Proteomes" id="UP000248917">
    <property type="component" value="Unassembled WGS sequence"/>
</dbReference>
<feature type="transmembrane region" description="Helical" evidence="8">
    <location>
        <begin position="56"/>
        <end position="74"/>
    </location>
</feature>
<dbReference type="GO" id="GO:0046872">
    <property type="term" value="F:metal ion binding"/>
    <property type="evidence" value="ECO:0007669"/>
    <property type="project" value="UniProtKB-KW"/>
</dbReference>
<dbReference type="OrthoDB" id="9783652at2"/>
<feature type="transmembrane region" description="Helical" evidence="8">
    <location>
        <begin position="229"/>
        <end position="249"/>
    </location>
</feature>
<dbReference type="Pfam" id="PF00953">
    <property type="entry name" value="Glycos_transf_4"/>
    <property type="match status" value="1"/>
</dbReference>
<evidence type="ECO:0000256" key="1">
    <source>
        <dbReference type="ARBA" id="ARBA00004651"/>
    </source>
</evidence>
<comment type="cofactor">
    <cofactor evidence="7">
        <name>Mg(2+)</name>
        <dbReference type="ChEBI" id="CHEBI:18420"/>
    </cofactor>
</comment>
<feature type="transmembrane region" description="Helical" evidence="8">
    <location>
        <begin position="280"/>
        <end position="300"/>
    </location>
</feature>
<feature type="binding site" evidence="7">
    <location>
        <position position="208"/>
    </location>
    <ligand>
        <name>Mg(2+)</name>
        <dbReference type="ChEBI" id="CHEBI:18420"/>
    </ligand>
</feature>
<dbReference type="GO" id="GO:0016780">
    <property type="term" value="F:phosphotransferase activity, for other substituted phosphate groups"/>
    <property type="evidence" value="ECO:0007669"/>
    <property type="project" value="InterPro"/>
</dbReference>
<keyword evidence="2" id="KW-1003">Cell membrane</keyword>
<evidence type="ECO:0000256" key="4">
    <source>
        <dbReference type="ARBA" id="ARBA00022692"/>
    </source>
</evidence>
<evidence type="ECO:0000313" key="10">
    <source>
        <dbReference type="Proteomes" id="UP000248917"/>
    </source>
</evidence>
<keyword evidence="3 9" id="KW-0808">Transferase</keyword>
<feature type="transmembrane region" description="Helical" evidence="8">
    <location>
        <begin position="181"/>
        <end position="198"/>
    </location>
</feature>
<dbReference type="PANTHER" id="PTHR22926:SF3">
    <property type="entry name" value="UNDECAPRENYL-PHOSPHATE ALPHA-N-ACETYLGLUCOSAMINYL 1-PHOSPHATE TRANSFERASE"/>
    <property type="match status" value="1"/>
</dbReference>
<gene>
    <name evidence="9" type="ORF">CLV31_115106</name>
</gene>
<organism evidence="9 10">
    <name type="scientific">Algoriphagus aquaeductus</name>
    <dbReference type="NCBI Taxonomy" id="475299"/>
    <lineage>
        <taxon>Bacteria</taxon>
        <taxon>Pseudomonadati</taxon>
        <taxon>Bacteroidota</taxon>
        <taxon>Cytophagia</taxon>
        <taxon>Cytophagales</taxon>
        <taxon>Cyclobacteriaceae</taxon>
        <taxon>Algoriphagus</taxon>
    </lineage>
</organism>
<feature type="transmembrane region" description="Helical" evidence="8">
    <location>
        <begin position="205"/>
        <end position="223"/>
    </location>
</feature>
<evidence type="ECO:0000256" key="5">
    <source>
        <dbReference type="ARBA" id="ARBA00022989"/>
    </source>
</evidence>
<evidence type="ECO:0000256" key="2">
    <source>
        <dbReference type="ARBA" id="ARBA00022475"/>
    </source>
</evidence>
<feature type="transmembrane region" description="Helical" evidence="8">
    <location>
        <begin position="131"/>
        <end position="150"/>
    </location>
</feature>
<dbReference type="CDD" id="cd06854">
    <property type="entry name" value="GT_WbpL_WbcO_like"/>
    <property type="match status" value="1"/>
</dbReference>
<evidence type="ECO:0000256" key="6">
    <source>
        <dbReference type="ARBA" id="ARBA00023136"/>
    </source>
</evidence>
<feature type="transmembrane region" description="Helical" evidence="8">
    <location>
        <begin position="157"/>
        <end position="175"/>
    </location>
</feature>
<evidence type="ECO:0000256" key="8">
    <source>
        <dbReference type="SAM" id="Phobius"/>
    </source>
</evidence>
<dbReference type="GO" id="GO:0005886">
    <property type="term" value="C:plasma membrane"/>
    <property type="evidence" value="ECO:0007669"/>
    <property type="project" value="UniProtKB-SubCell"/>
</dbReference>
<keyword evidence="10" id="KW-1185">Reference proteome</keyword>
<evidence type="ECO:0000313" key="9">
    <source>
        <dbReference type="EMBL" id="PZV79146.1"/>
    </source>
</evidence>
<dbReference type="RefSeq" id="WP_111394409.1">
    <property type="nucleotide sequence ID" value="NZ_QKTX01000015.1"/>
</dbReference>
<feature type="transmembrane region" description="Helical" evidence="8">
    <location>
        <begin position="108"/>
        <end position="125"/>
    </location>
</feature>
<reference evidence="9 10" key="1">
    <citation type="submission" date="2018-06" db="EMBL/GenBank/DDBJ databases">
        <title>Genomic Encyclopedia of Archaeal and Bacterial Type Strains, Phase II (KMG-II): from individual species to whole genera.</title>
        <authorList>
            <person name="Goeker M."/>
        </authorList>
    </citation>
    <scope>NUCLEOTIDE SEQUENCE [LARGE SCALE GENOMIC DNA]</scope>
    <source>
        <strain evidence="9 10">T4</strain>
    </source>
</reference>
<keyword evidence="7" id="KW-0479">Metal-binding</keyword>
<dbReference type="GO" id="GO:0071555">
    <property type="term" value="P:cell wall organization"/>
    <property type="evidence" value="ECO:0007669"/>
    <property type="project" value="TreeGrafter"/>
</dbReference>
<keyword evidence="7" id="KW-0460">Magnesium</keyword>
<sequence>MEDGLLGNYFQALTAMIISYSIVFFVLLLVCVVYLKLAIRFEIVDRPNHRSSHSVVTVRGGGIIFPISVLMWWLMNGFSNSWMVLGLILIAAVSMMDDMFTLSRKLRFGIQFVALSLAFWDLGVFGQKPFWALPILYFIALGIINAINFMDGINGITGLYFLTFFGSLLAVNVYLPIFDSALIQYVILSLLVFLIFNLRKKALMFAGDIGSISLAYLVIYFLARWYLEVGNWTIVLSLLVYGADSFLTLGQRLIRGENITQPHRLHLYQLFVNQLKKEHVLVALIFALLQFALNFVLFIYPQAYPSDLWALTILVLTAVIYLLIKIPIQNRFKLT</sequence>
<feature type="binding site" evidence="7">
    <location>
        <position position="148"/>
    </location>
    <ligand>
        <name>Mg(2+)</name>
        <dbReference type="ChEBI" id="CHEBI:18420"/>
    </ligand>
</feature>
<evidence type="ECO:0000256" key="3">
    <source>
        <dbReference type="ARBA" id="ARBA00022679"/>
    </source>
</evidence>
<name>A0A326RN49_9BACT</name>
<evidence type="ECO:0000256" key="7">
    <source>
        <dbReference type="PIRSR" id="PIRSR600715-1"/>
    </source>
</evidence>
<proteinExistence type="predicted"/>
<dbReference type="AlphaFoldDB" id="A0A326RN49"/>
<protein>
    <submittedName>
        <fullName evidence="9">UDP-N-acetylmuramyl pentapeptide phosphotransferase/UDP-N-acetylglucosamine-1-phosphate transferase</fullName>
    </submittedName>
</protein>
<feature type="transmembrane region" description="Helical" evidence="8">
    <location>
        <begin position="80"/>
        <end position="96"/>
    </location>
</feature>
<comment type="subcellular location">
    <subcellularLocation>
        <location evidence="1">Cell membrane</location>
        <topology evidence="1">Multi-pass membrane protein</topology>
    </subcellularLocation>
</comment>
<accession>A0A326RN49</accession>
<keyword evidence="4 8" id="KW-0812">Transmembrane</keyword>
<dbReference type="GO" id="GO:0009103">
    <property type="term" value="P:lipopolysaccharide biosynthetic process"/>
    <property type="evidence" value="ECO:0007669"/>
    <property type="project" value="TreeGrafter"/>
</dbReference>